<feature type="transmembrane region" description="Helical" evidence="5">
    <location>
        <begin position="6"/>
        <end position="27"/>
    </location>
</feature>
<feature type="transmembrane region" description="Helical" evidence="5">
    <location>
        <begin position="163"/>
        <end position="185"/>
    </location>
</feature>
<evidence type="ECO:0000313" key="7">
    <source>
        <dbReference type="Proteomes" id="UP001164803"/>
    </source>
</evidence>
<evidence type="ECO:0000256" key="2">
    <source>
        <dbReference type="ARBA" id="ARBA00022692"/>
    </source>
</evidence>
<keyword evidence="3 5" id="KW-1133">Transmembrane helix</keyword>
<evidence type="ECO:0000313" key="6">
    <source>
        <dbReference type="EMBL" id="WAH38151.1"/>
    </source>
</evidence>
<dbReference type="InterPro" id="IPR003810">
    <property type="entry name" value="Mntp/YtaF"/>
</dbReference>
<evidence type="ECO:0000256" key="4">
    <source>
        <dbReference type="ARBA" id="ARBA00023136"/>
    </source>
</evidence>
<gene>
    <name evidence="6" type="ORF">NZD86_06600</name>
</gene>
<dbReference type="EMBL" id="CP104064">
    <property type="protein sequence ID" value="WAH38151.1"/>
    <property type="molecule type" value="Genomic_DNA"/>
</dbReference>
<feature type="transmembrane region" description="Helical" evidence="5">
    <location>
        <begin position="39"/>
        <end position="58"/>
    </location>
</feature>
<accession>A0ABY6Z798</accession>
<name>A0ABY6Z798_9BACL</name>
<dbReference type="Proteomes" id="UP001164803">
    <property type="component" value="Chromosome"/>
</dbReference>
<dbReference type="RefSeq" id="WP_268045710.1">
    <property type="nucleotide sequence ID" value="NZ_CP104064.1"/>
</dbReference>
<dbReference type="Pfam" id="PF02659">
    <property type="entry name" value="Mntp"/>
    <property type="match status" value="1"/>
</dbReference>
<feature type="transmembrane region" description="Helical" evidence="5">
    <location>
        <begin position="97"/>
        <end position="121"/>
    </location>
</feature>
<proteinExistence type="predicted"/>
<dbReference type="PANTHER" id="PTHR35529">
    <property type="entry name" value="MANGANESE EFFLUX PUMP MNTP-RELATED"/>
    <property type="match status" value="1"/>
</dbReference>
<keyword evidence="7" id="KW-1185">Reference proteome</keyword>
<reference evidence="6" key="1">
    <citation type="submission" date="2022-08" db="EMBL/GenBank/DDBJ databases">
        <title>Alicyclobacillus dauci DSM2870, complete genome.</title>
        <authorList>
            <person name="Wang Q."/>
            <person name="Cai R."/>
            <person name="Wang Z."/>
        </authorList>
    </citation>
    <scope>NUCLEOTIDE SEQUENCE</scope>
    <source>
        <strain evidence="6">DSM 28700</strain>
    </source>
</reference>
<organism evidence="6 7">
    <name type="scientific">Alicyclobacillus dauci</name>
    <dbReference type="NCBI Taxonomy" id="1475485"/>
    <lineage>
        <taxon>Bacteria</taxon>
        <taxon>Bacillati</taxon>
        <taxon>Bacillota</taxon>
        <taxon>Bacilli</taxon>
        <taxon>Bacillales</taxon>
        <taxon>Alicyclobacillaceae</taxon>
        <taxon>Alicyclobacillus</taxon>
    </lineage>
</organism>
<feature type="transmembrane region" description="Helical" evidence="5">
    <location>
        <begin position="127"/>
        <end position="151"/>
    </location>
</feature>
<keyword evidence="2 5" id="KW-0812">Transmembrane</keyword>
<keyword evidence="1" id="KW-1003">Cell membrane</keyword>
<keyword evidence="4 5" id="KW-0472">Membrane</keyword>
<sequence length="186" mass="20063">MTTLKMIALVMSLGIDTLMVPISLGFVKTKGKWRVATTFAFVEAFMPLIGLVVGRSAGHLVGSYASFVGGVLLILLAIWLTFFDHDDDDNTKFERDLIGWTLILTALTVSLDELAVGFSVALVGVPVLVTIILIALQAFLFTMIGITFGARLKPLFGEWAEKVAGCVLGVLGIWILAEAVLHLVLQ</sequence>
<evidence type="ECO:0000256" key="3">
    <source>
        <dbReference type="ARBA" id="ARBA00022989"/>
    </source>
</evidence>
<feature type="transmembrane region" description="Helical" evidence="5">
    <location>
        <begin position="64"/>
        <end position="85"/>
    </location>
</feature>
<dbReference type="PANTHER" id="PTHR35529:SF1">
    <property type="entry name" value="MANGANESE EFFLUX PUMP MNTP-RELATED"/>
    <property type="match status" value="1"/>
</dbReference>
<evidence type="ECO:0000256" key="5">
    <source>
        <dbReference type="SAM" id="Phobius"/>
    </source>
</evidence>
<protein>
    <submittedName>
        <fullName evidence="6">Manganese efflux pump MntP family protein</fullName>
    </submittedName>
</protein>
<evidence type="ECO:0000256" key="1">
    <source>
        <dbReference type="ARBA" id="ARBA00022475"/>
    </source>
</evidence>